<evidence type="ECO:0000256" key="1">
    <source>
        <dbReference type="ARBA" id="ARBA00003362"/>
    </source>
</evidence>
<gene>
    <name evidence="9" type="ORF">BTJ68_12496</name>
</gene>
<dbReference type="OrthoDB" id="2194681at2759"/>
<comment type="function">
    <text evidence="1">Plays an important role in the elongation step of protein synthesis.</text>
</comment>
<reference evidence="9 10" key="1">
    <citation type="submission" date="2017-01" db="EMBL/GenBank/DDBJ databases">
        <title>The recent genome duplication of the halophilic yeast Hortaea werneckii: insights from long-read sequencing.</title>
        <authorList>
            <person name="Sinha S."/>
            <person name="Flibotte S."/>
            <person name="Neira M."/>
            <person name="Lenassi M."/>
            <person name="Gostincar C."/>
            <person name="Stajich J.E."/>
            <person name="Nislow C.E."/>
        </authorList>
    </citation>
    <scope>NUCLEOTIDE SEQUENCE [LARGE SCALE GENOMIC DNA]</scope>
    <source>
        <strain evidence="9 10">EXF-2000</strain>
    </source>
</reference>
<proteinExistence type="inferred from homology"/>
<feature type="region of interest" description="Disordered" evidence="8">
    <location>
        <begin position="139"/>
        <end position="173"/>
    </location>
</feature>
<dbReference type="GO" id="GO:0002181">
    <property type="term" value="P:cytoplasmic translation"/>
    <property type="evidence" value="ECO:0007669"/>
    <property type="project" value="TreeGrafter"/>
</dbReference>
<dbReference type="EMBL" id="MUNK01000284">
    <property type="protein sequence ID" value="OTA23644.1"/>
    <property type="molecule type" value="Genomic_DNA"/>
</dbReference>
<dbReference type="FunFam" id="1.10.10.1410:FF:000001">
    <property type="entry name" value="60S acidic ribosomal protein P1"/>
    <property type="match status" value="1"/>
</dbReference>
<evidence type="ECO:0000256" key="6">
    <source>
        <dbReference type="ARBA" id="ARBA00041116"/>
    </source>
</evidence>
<evidence type="ECO:0000256" key="2">
    <source>
        <dbReference type="ARBA" id="ARBA00005436"/>
    </source>
</evidence>
<dbReference type="FunCoup" id="A0A1Z5SS47">
    <property type="interactions" value="1374"/>
</dbReference>
<dbReference type="HAMAP" id="MF_01478">
    <property type="entry name" value="Ribosomal_L12_arch"/>
    <property type="match status" value="1"/>
</dbReference>
<dbReference type="PANTHER" id="PTHR45696:SF10">
    <property type="entry name" value="LARGE RIBOSOMAL SUBUNIT PROTEIN P1"/>
    <property type="match status" value="1"/>
</dbReference>
<evidence type="ECO:0000256" key="7">
    <source>
        <dbReference type="ARBA" id="ARBA00042918"/>
    </source>
</evidence>
<dbReference type="InterPro" id="IPR027534">
    <property type="entry name" value="Ribosomal_P1/P2"/>
</dbReference>
<evidence type="ECO:0000256" key="5">
    <source>
        <dbReference type="ARBA" id="ARBA00023274"/>
    </source>
</evidence>
<evidence type="ECO:0000313" key="10">
    <source>
        <dbReference type="Proteomes" id="UP000194280"/>
    </source>
</evidence>
<keyword evidence="4 9" id="KW-0689">Ribosomal protein</keyword>
<comment type="similarity">
    <text evidence="2">Belongs to the eukaryotic ribosomal protein P1/P2 family.</text>
</comment>
<evidence type="ECO:0000256" key="3">
    <source>
        <dbReference type="ARBA" id="ARBA00011266"/>
    </source>
</evidence>
<dbReference type="Gene3D" id="1.10.10.1410">
    <property type="match status" value="1"/>
</dbReference>
<dbReference type="GO" id="GO:0030295">
    <property type="term" value="F:protein kinase activator activity"/>
    <property type="evidence" value="ECO:0007669"/>
    <property type="project" value="TreeGrafter"/>
</dbReference>
<evidence type="ECO:0000256" key="4">
    <source>
        <dbReference type="ARBA" id="ARBA00022980"/>
    </source>
</evidence>
<dbReference type="AlphaFoldDB" id="A0A1Z5SS47"/>
<feature type="compositionally biased region" description="Low complexity" evidence="8">
    <location>
        <begin position="139"/>
        <end position="151"/>
    </location>
</feature>
<keyword evidence="10" id="KW-1185">Reference proteome</keyword>
<dbReference type="GO" id="GO:0022625">
    <property type="term" value="C:cytosolic large ribosomal subunit"/>
    <property type="evidence" value="ECO:0007669"/>
    <property type="project" value="TreeGrafter"/>
</dbReference>
<comment type="subunit">
    <text evidence="3">P1 and P2 exist as dimers at the large ribosomal subunit.</text>
</comment>
<dbReference type="Proteomes" id="UP000194280">
    <property type="component" value="Unassembled WGS sequence"/>
</dbReference>
<organism evidence="9 10">
    <name type="scientific">Hortaea werneckii EXF-2000</name>
    <dbReference type="NCBI Taxonomy" id="1157616"/>
    <lineage>
        <taxon>Eukaryota</taxon>
        <taxon>Fungi</taxon>
        <taxon>Dikarya</taxon>
        <taxon>Ascomycota</taxon>
        <taxon>Pezizomycotina</taxon>
        <taxon>Dothideomycetes</taxon>
        <taxon>Dothideomycetidae</taxon>
        <taxon>Mycosphaerellales</taxon>
        <taxon>Teratosphaeriaceae</taxon>
        <taxon>Hortaea</taxon>
    </lineage>
</organism>
<dbReference type="InParanoid" id="A0A1Z5SS47"/>
<name>A0A1Z5SS47_HORWE</name>
<dbReference type="GO" id="GO:0003735">
    <property type="term" value="F:structural constituent of ribosome"/>
    <property type="evidence" value="ECO:0007669"/>
    <property type="project" value="InterPro"/>
</dbReference>
<protein>
    <recommendedName>
        <fullName evidence="6">Large ribosomal subunit protein P1</fullName>
    </recommendedName>
    <alternativeName>
        <fullName evidence="7">60S acidic ribosomal protein P1</fullName>
    </alternativeName>
</protein>
<comment type="caution">
    <text evidence="9">The sequence shown here is derived from an EMBL/GenBank/DDBJ whole genome shotgun (WGS) entry which is preliminary data.</text>
</comment>
<dbReference type="PANTHER" id="PTHR45696">
    <property type="entry name" value="60S ACIDIC RIBOSOMAL PROTEIN P1"/>
    <property type="match status" value="1"/>
</dbReference>
<evidence type="ECO:0000313" key="9">
    <source>
        <dbReference type="EMBL" id="OTA23644.1"/>
    </source>
</evidence>
<evidence type="ECO:0000256" key="8">
    <source>
        <dbReference type="SAM" id="MobiDB-lite"/>
    </source>
</evidence>
<keyword evidence="5" id="KW-0687">Ribonucleoprotein</keyword>
<feature type="region of interest" description="Disordered" evidence="8">
    <location>
        <begin position="25"/>
        <end position="46"/>
    </location>
</feature>
<dbReference type="GO" id="GO:0043021">
    <property type="term" value="F:ribonucleoprotein complex binding"/>
    <property type="evidence" value="ECO:0007669"/>
    <property type="project" value="TreeGrafter"/>
</dbReference>
<dbReference type="Pfam" id="PF00428">
    <property type="entry name" value="Ribosomal_60s"/>
    <property type="match status" value="1"/>
</dbReference>
<dbReference type="VEuPathDB" id="FungiDB:BTJ68_12496"/>
<dbReference type="GO" id="GO:0006414">
    <property type="term" value="P:translational elongation"/>
    <property type="evidence" value="ECO:0007669"/>
    <property type="project" value="InterPro"/>
</dbReference>
<sequence>MPSLAFPHALTGFSHTALKSDRELSALHPTTTTESLRRSPSRHYERSRHLIHTNPPTTHPVTMSTAELATSYAALILADDGVEITADKLNTLIQAAKVPDVEPIWSQLFAKALEGKDVKDMLTNVGGGGAPAVVAAAPAAAAPAGEAAAPAAEKKKEEAKEESDEDMGFGLFD</sequence>
<dbReference type="InterPro" id="IPR038716">
    <property type="entry name" value="P1/P2_N_sf"/>
</dbReference>
<accession>A0A1Z5SS47</accession>
<dbReference type="STRING" id="1157616.A0A1Z5SS47"/>
<dbReference type="CDD" id="cd05831">
    <property type="entry name" value="Ribosomal_P1"/>
    <property type="match status" value="1"/>
</dbReference>